<dbReference type="InterPro" id="IPR007138">
    <property type="entry name" value="ABM_dom"/>
</dbReference>
<reference evidence="2" key="2">
    <citation type="submission" date="2020-09" db="EMBL/GenBank/DDBJ databases">
        <authorList>
            <person name="Sun Q."/>
            <person name="Zhou Y."/>
        </authorList>
    </citation>
    <scope>NUCLEOTIDE SEQUENCE</scope>
    <source>
        <strain evidence="2">CGMCC 4.7398</strain>
    </source>
</reference>
<reference evidence="2" key="1">
    <citation type="journal article" date="2014" name="Int. J. Syst. Evol. Microbiol.">
        <title>Complete genome sequence of Corynebacterium casei LMG S-19264T (=DSM 44701T), isolated from a smear-ripened cheese.</title>
        <authorList>
            <consortium name="US DOE Joint Genome Institute (JGI-PGF)"/>
            <person name="Walter F."/>
            <person name="Albersmeier A."/>
            <person name="Kalinowski J."/>
            <person name="Ruckert C."/>
        </authorList>
    </citation>
    <scope>NUCLEOTIDE SEQUENCE</scope>
    <source>
        <strain evidence="2">CGMCC 4.7398</strain>
    </source>
</reference>
<evidence type="ECO:0000313" key="2">
    <source>
        <dbReference type="EMBL" id="GHH68063.1"/>
    </source>
</evidence>
<dbReference type="Pfam" id="PF03992">
    <property type="entry name" value="ABM"/>
    <property type="match status" value="1"/>
</dbReference>
<evidence type="ECO:0000313" key="3">
    <source>
        <dbReference type="Proteomes" id="UP000627369"/>
    </source>
</evidence>
<protein>
    <recommendedName>
        <fullName evidence="1">ABM domain-containing protein</fullName>
    </recommendedName>
</protein>
<feature type="domain" description="ABM" evidence="1">
    <location>
        <begin position="1"/>
        <end position="62"/>
    </location>
</feature>
<gene>
    <name evidence="2" type="ORF">GCM10017772_10890</name>
</gene>
<keyword evidence="3" id="KW-1185">Reference proteome</keyword>
<dbReference type="Proteomes" id="UP000627369">
    <property type="component" value="Unassembled WGS sequence"/>
</dbReference>
<evidence type="ECO:0000259" key="1">
    <source>
        <dbReference type="Pfam" id="PF03992"/>
    </source>
</evidence>
<comment type="caution">
    <text evidence="2">The sequence shown here is derived from an EMBL/GenBank/DDBJ whole genome shotgun (WGS) entry which is preliminary data.</text>
</comment>
<dbReference type="InterPro" id="IPR011008">
    <property type="entry name" value="Dimeric_a/b-barrel"/>
</dbReference>
<dbReference type="EMBL" id="BNAS01000001">
    <property type="protein sequence ID" value="GHH68063.1"/>
    <property type="molecule type" value="Genomic_DNA"/>
</dbReference>
<name>A0A919KQ83_9MICO</name>
<dbReference type="SUPFAM" id="SSF54909">
    <property type="entry name" value="Dimeric alpha+beta barrel"/>
    <property type="match status" value="1"/>
</dbReference>
<accession>A0A919KQ83</accession>
<dbReference type="RefSeq" id="WP_189668174.1">
    <property type="nucleotide sequence ID" value="NZ_BNAS01000001.1"/>
</dbReference>
<dbReference type="AlphaFoldDB" id="A0A919KQ83"/>
<sequence length="95" mass="10654">MITRRSTAKVRAGMLDEFRAFIEAGTKEFATLDGFLGDEIVVGPDTLTYVSRWRDEAALAAYAGPGWRTEPVKFEDEDRFLVEPLHVRHDGLPGN</sequence>
<organism evidence="2 3">
    <name type="scientific">Promicromonospora soli</name>
    <dbReference type="NCBI Taxonomy" id="2035533"/>
    <lineage>
        <taxon>Bacteria</taxon>
        <taxon>Bacillati</taxon>
        <taxon>Actinomycetota</taxon>
        <taxon>Actinomycetes</taxon>
        <taxon>Micrococcales</taxon>
        <taxon>Promicromonosporaceae</taxon>
        <taxon>Promicromonospora</taxon>
    </lineage>
</organism>
<proteinExistence type="predicted"/>